<evidence type="ECO:0000313" key="7">
    <source>
        <dbReference type="Proteomes" id="UP000241206"/>
    </source>
</evidence>
<proteinExistence type="predicted"/>
<dbReference type="Pfam" id="PF00890">
    <property type="entry name" value="FAD_binding_2"/>
    <property type="match status" value="1"/>
</dbReference>
<dbReference type="NCBIfam" id="NF005508">
    <property type="entry name" value="PRK07121.1-1"/>
    <property type="match status" value="1"/>
</dbReference>
<dbReference type="InterPro" id="IPR036188">
    <property type="entry name" value="FAD/NAD-bd_sf"/>
</dbReference>
<dbReference type="SUPFAM" id="SSF56425">
    <property type="entry name" value="Succinate dehydrogenase/fumarate reductase flavoprotein, catalytic domain"/>
    <property type="match status" value="1"/>
</dbReference>
<dbReference type="NCBIfam" id="NF005510">
    <property type="entry name" value="PRK07121.1-3"/>
    <property type="match status" value="1"/>
</dbReference>
<feature type="domain" description="FAD-dependent oxidoreductase 2 FAD-binding" evidence="5">
    <location>
        <begin position="27"/>
        <end position="460"/>
    </location>
</feature>
<dbReference type="InterPro" id="IPR003953">
    <property type="entry name" value="FAD-dep_OxRdtase_2_FAD-bd"/>
</dbReference>
<dbReference type="GO" id="GO:0016491">
    <property type="term" value="F:oxidoreductase activity"/>
    <property type="evidence" value="ECO:0007669"/>
    <property type="project" value="UniProtKB-KW"/>
</dbReference>
<dbReference type="PANTHER" id="PTHR43400">
    <property type="entry name" value="FUMARATE REDUCTASE"/>
    <property type="match status" value="1"/>
</dbReference>
<evidence type="ECO:0000256" key="4">
    <source>
        <dbReference type="ARBA" id="ARBA00023002"/>
    </source>
</evidence>
<protein>
    <submittedName>
        <fullName evidence="6">FAD-dependent oxidoreductase</fullName>
    </submittedName>
</protein>
<gene>
    <name evidence="6" type="ORF">CV103_04640</name>
</gene>
<keyword evidence="3" id="KW-0274">FAD</keyword>
<evidence type="ECO:0000256" key="3">
    <source>
        <dbReference type="ARBA" id="ARBA00022827"/>
    </source>
</evidence>
<dbReference type="Gene3D" id="3.90.700.10">
    <property type="entry name" value="Succinate dehydrogenase/fumarate reductase flavoprotein, catalytic domain"/>
    <property type="match status" value="1"/>
</dbReference>
<dbReference type="PRINTS" id="PR00411">
    <property type="entry name" value="PNDRDTASEI"/>
</dbReference>
<evidence type="ECO:0000259" key="5">
    <source>
        <dbReference type="Pfam" id="PF00890"/>
    </source>
</evidence>
<name>A0A2T4I6N3_9SPHN</name>
<reference evidence="6 7" key="1">
    <citation type="submission" date="2017-11" db="EMBL/GenBank/DDBJ databases">
        <title>Sphingomonas oleivorans sp. nov., isolated from oil-contaminated soil.</title>
        <authorList>
            <person name="Wang L."/>
            <person name="Chen L."/>
        </authorList>
    </citation>
    <scope>NUCLEOTIDE SEQUENCE [LARGE SCALE GENOMIC DNA]</scope>
    <source>
        <strain evidence="6 7">K101</strain>
    </source>
</reference>
<keyword evidence="7" id="KW-1185">Reference proteome</keyword>
<comment type="cofactor">
    <cofactor evidence="1">
        <name>FAD</name>
        <dbReference type="ChEBI" id="CHEBI:57692"/>
    </cofactor>
</comment>
<comment type="caution">
    <text evidence="6">The sequence shown here is derived from an EMBL/GenBank/DDBJ whole genome shotgun (WGS) entry which is preliminary data.</text>
</comment>
<keyword evidence="4" id="KW-0560">Oxidoreductase</keyword>
<dbReference type="EMBL" id="PHHF01000018">
    <property type="protein sequence ID" value="PTD26273.1"/>
    <property type="molecule type" value="Genomic_DNA"/>
</dbReference>
<evidence type="ECO:0000256" key="2">
    <source>
        <dbReference type="ARBA" id="ARBA00022630"/>
    </source>
</evidence>
<dbReference type="InterPro" id="IPR027477">
    <property type="entry name" value="Succ_DH/fumarate_Rdtase_cat_sf"/>
</dbReference>
<sequence>MSTSRQGDHPPLLIDAATVSDWSATADVVIMGFGMAGACAALEARAAGASVIIVERTSGGTGSTSAAAGHFYLGGGTPVQQACGFDDDPAEMARYLEAVALDPDREKIRLYSEGSVAHFDWLEAQGVPFDRSYYPQKNVVQPGRECLIWTGNEQVWPYRDMAKPAPRGHKVAFEGEEGGGALALRILSERAEAAGATVMADCKVEALIREGDRIVGVQARRFGEPVHVRARHGVVLAGGGFGQNPDMVARHVPILASAYVQGSPHDDGLAIRLGTAAGGTAIHMDEAFLTSPFYPPENLLKGILVNRDGQRFVAEDSYHSRSGIFSARQPDGIVYLVVDAAIFGYPHFASLTNQRLIDGFATVAEMEAGLALPEGSLQATMAEYNRHAADGADPDFHKHPKWLKPLDEGPYAAFDLSFGRAVYTGFTLGGLRVSVDGEVLDAAGTPLPGLYAAGACASNIAQDSNGYASGTCLGEASFFGRRAGAHAARLPARKATA</sequence>
<dbReference type="SUPFAM" id="SSF51905">
    <property type="entry name" value="FAD/NAD(P)-binding domain"/>
    <property type="match status" value="1"/>
</dbReference>
<accession>A0A2T4I6N3</accession>
<organism evidence="6 7">
    <name type="scientific">Edaphosphingomonas fennica</name>
    <dbReference type="NCBI Taxonomy" id="114404"/>
    <lineage>
        <taxon>Bacteria</taxon>
        <taxon>Pseudomonadati</taxon>
        <taxon>Pseudomonadota</taxon>
        <taxon>Alphaproteobacteria</taxon>
        <taxon>Sphingomonadales</taxon>
        <taxon>Rhizorhabdaceae</taxon>
        <taxon>Edaphosphingomonas</taxon>
    </lineage>
</organism>
<evidence type="ECO:0000256" key="1">
    <source>
        <dbReference type="ARBA" id="ARBA00001974"/>
    </source>
</evidence>
<dbReference type="RefSeq" id="WP_107394091.1">
    <property type="nucleotide sequence ID" value="NZ_PHHF01000018.1"/>
</dbReference>
<dbReference type="InterPro" id="IPR050315">
    <property type="entry name" value="FAD-oxidoreductase_2"/>
</dbReference>
<dbReference type="Proteomes" id="UP000241206">
    <property type="component" value="Unassembled WGS sequence"/>
</dbReference>
<dbReference type="AlphaFoldDB" id="A0A2T4I6N3"/>
<dbReference type="GO" id="GO:0008202">
    <property type="term" value="P:steroid metabolic process"/>
    <property type="evidence" value="ECO:0007669"/>
    <property type="project" value="UniProtKB-ARBA"/>
</dbReference>
<keyword evidence="2" id="KW-0285">Flavoprotein</keyword>
<dbReference type="Gene3D" id="3.50.50.60">
    <property type="entry name" value="FAD/NAD(P)-binding domain"/>
    <property type="match status" value="1"/>
</dbReference>
<dbReference type="PANTHER" id="PTHR43400:SF10">
    <property type="entry name" value="3-OXOSTEROID 1-DEHYDROGENASE"/>
    <property type="match status" value="1"/>
</dbReference>
<evidence type="ECO:0000313" key="6">
    <source>
        <dbReference type="EMBL" id="PTD26273.1"/>
    </source>
</evidence>